<dbReference type="EMBL" id="CAMPGE010011841">
    <property type="protein sequence ID" value="CAI2370643.1"/>
    <property type="molecule type" value="Genomic_DNA"/>
</dbReference>
<keyword evidence="2" id="KW-0812">Transmembrane</keyword>
<feature type="transmembrane region" description="Helical" evidence="2">
    <location>
        <begin position="185"/>
        <end position="203"/>
    </location>
</feature>
<dbReference type="InterPro" id="IPR040346">
    <property type="entry name" value="GEX1/Brambleberry"/>
</dbReference>
<feature type="region of interest" description="Disordered" evidence="1">
    <location>
        <begin position="353"/>
        <end position="375"/>
    </location>
</feature>
<dbReference type="Proteomes" id="UP001295684">
    <property type="component" value="Unassembled WGS sequence"/>
</dbReference>
<name>A0AAD1UJQ0_EUPCR</name>
<evidence type="ECO:0008006" key="5">
    <source>
        <dbReference type="Google" id="ProtNLM"/>
    </source>
</evidence>
<evidence type="ECO:0000313" key="4">
    <source>
        <dbReference type="Proteomes" id="UP001295684"/>
    </source>
</evidence>
<keyword evidence="2" id="KW-0472">Membrane</keyword>
<dbReference type="PANTHER" id="PTHR33538">
    <property type="entry name" value="PROTEIN GAMETE EXPRESSED 1"/>
    <property type="match status" value="1"/>
</dbReference>
<feature type="transmembrane region" description="Helical" evidence="2">
    <location>
        <begin position="161"/>
        <end position="178"/>
    </location>
</feature>
<evidence type="ECO:0000313" key="3">
    <source>
        <dbReference type="EMBL" id="CAI2370643.1"/>
    </source>
</evidence>
<keyword evidence="4" id="KW-1185">Reference proteome</keyword>
<accession>A0AAD1UJQ0</accession>
<gene>
    <name evidence="3" type="ORF">ECRASSUSDP1_LOCUS11960</name>
</gene>
<evidence type="ECO:0000256" key="1">
    <source>
        <dbReference type="SAM" id="MobiDB-lite"/>
    </source>
</evidence>
<comment type="caution">
    <text evidence="3">The sequence shown here is derived from an EMBL/GenBank/DDBJ whole genome shotgun (WGS) entry which is preliminary data.</text>
</comment>
<reference evidence="3" key="1">
    <citation type="submission" date="2023-07" db="EMBL/GenBank/DDBJ databases">
        <authorList>
            <consortium name="AG Swart"/>
            <person name="Singh M."/>
            <person name="Singh A."/>
            <person name="Seah K."/>
            <person name="Emmerich C."/>
        </authorList>
    </citation>
    <scope>NUCLEOTIDE SEQUENCE</scope>
    <source>
        <strain evidence="3">DP1</strain>
    </source>
</reference>
<keyword evidence="2" id="KW-1133">Transmembrane helix</keyword>
<protein>
    <recommendedName>
        <fullName evidence="5">Transmembrane protein</fullName>
    </recommendedName>
</protein>
<dbReference type="PANTHER" id="PTHR33538:SF2">
    <property type="entry name" value="PROTEIN GAMETE EXPRESSED 1"/>
    <property type="match status" value="1"/>
</dbReference>
<sequence>MLVWQTQATLLNFEETRHNFVREIQKSHNGRCMKDVITQLFSSESNSIHTISQGLNIDENTKAKIAIELTNCHFRRSERPEVQCEKEMEIRECTQNLIRIDTKGDYWSSYTLFYTHIDNLYFYYKSENWQQNTENLIDSLYEASEQLKFEIQSQRFDAQTFIFYSIMVILGFLCGFSKQTEQARIRILFTALLTFCADFFILSNSQEIDKINKSIISNSQSPLVAITRVCSACISVFCVLNSIRCKRDYSRINFKQLEDINHSLNSVKRRSCKLEKMVGEKQESLSTPKWVVKYKNIFMNAVSNYQQQSNVKSQLRIKKYIGKGSKPLSIAYQTPLPKKLKGLKPRSLYPIREENSPAQSQYMTQKRSTRQFGVL</sequence>
<dbReference type="AlphaFoldDB" id="A0AAD1UJQ0"/>
<proteinExistence type="predicted"/>
<evidence type="ECO:0000256" key="2">
    <source>
        <dbReference type="SAM" id="Phobius"/>
    </source>
</evidence>
<organism evidence="3 4">
    <name type="scientific">Euplotes crassus</name>
    <dbReference type="NCBI Taxonomy" id="5936"/>
    <lineage>
        <taxon>Eukaryota</taxon>
        <taxon>Sar</taxon>
        <taxon>Alveolata</taxon>
        <taxon>Ciliophora</taxon>
        <taxon>Intramacronucleata</taxon>
        <taxon>Spirotrichea</taxon>
        <taxon>Hypotrichia</taxon>
        <taxon>Euplotida</taxon>
        <taxon>Euplotidae</taxon>
        <taxon>Moneuplotes</taxon>
    </lineage>
</organism>
<feature type="transmembrane region" description="Helical" evidence="2">
    <location>
        <begin position="223"/>
        <end position="243"/>
    </location>
</feature>
<feature type="compositionally biased region" description="Polar residues" evidence="1">
    <location>
        <begin position="356"/>
        <end position="366"/>
    </location>
</feature>